<dbReference type="OrthoDB" id="400374at2"/>
<sequence>MNYFLFFEGYYKKSKIHLHVYRILFYLMNIISFLLIFYTAVISVLHLAAVTSLGSSALRTAAEGTSLTDLDIEYNNALIYLRNSITIGGANTSSYPIFTAIISAASSAIIGMVAFFSVNDKYKKAKVRIRELEYEKMLYELNLAEYSDLETKDKNLYEETVRIVNFISVKITRQSKLRKENNG</sequence>
<name>A0A269TIS6_9BACT</name>
<comment type="caution">
    <text evidence="2">The sequence shown here is derived from an EMBL/GenBank/DDBJ whole genome shotgun (WGS) entry which is preliminary data.</text>
</comment>
<dbReference type="Proteomes" id="UP000216943">
    <property type="component" value="Unassembled WGS sequence"/>
</dbReference>
<proteinExistence type="predicted"/>
<accession>A0A269TIS6</accession>
<feature type="transmembrane region" description="Helical" evidence="1">
    <location>
        <begin position="23"/>
        <end position="49"/>
    </location>
</feature>
<organism evidence="2 3">
    <name type="scientific">Mycoplasmopsis agassizii</name>
    <dbReference type="NCBI Taxonomy" id="33922"/>
    <lineage>
        <taxon>Bacteria</taxon>
        <taxon>Bacillati</taxon>
        <taxon>Mycoplasmatota</taxon>
        <taxon>Mycoplasmoidales</taxon>
        <taxon>Metamycoplasmataceae</taxon>
        <taxon>Mycoplasmopsis</taxon>
    </lineage>
</organism>
<evidence type="ECO:0008006" key="4">
    <source>
        <dbReference type="Google" id="ProtNLM"/>
    </source>
</evidence>
<dbReference type="AlphaFoldDB" id="A0A269TIS6"/>
<keyword evidence="1" id="KW-0812">Transmembrane</keyword>
<gene>
    <name evidence="2" type="ORF">CJJ23_02645</name>
</gene>
<evidence type="ECO:0000313" key="3">
    <source>
        <dbReference type="Proteomes" id="UP000216943"/>
    </source>
</evidence>
<evidence type="ECO:0000313" key="2">
    <source>
        <dbReference type="EMBL" id="PAK21311.1"/>
    </source>
</evidence>
<feature type="transmembrane region" description="Helical" evidence="1">
    <location>
        <begin position="97"/>
        <end position="118"/>
    </location>
</feature>
<reference evidence="3" key="1">
    <citation type="submission" date="2017-08" db="EMBL/GenBank/DDBJ databases">
        <authorList>
            <person name="Alvarez-Ponce D."/>
            <person name="Weitzman C.L."/>
            <person name="Tillett R.L."/>
            <person name="Sandmeier F.C."/>
            <person name="Tracy C.R."/>
        </authorList>
    </citation>
    <scope>NUCLEOTIDE SEQUENCE [LARGE SCALE GENOMIC DNA]</scope>
    <source>
        <strain evidence="3">723</strain>
    </source>
</reference>
<keyword evidence="1" id="KW-1133">Transmembrane helix</keyword>
<dbReference type="EMBL" id="NQNY01000007">
    <property type="protein sequence ID" value="PAK21311.1"/>
    <property type="molecule type" value="Genomic_DNA"/>
</dbReference>
<protein>
    <recommendedName>
        <fullName evidence="4">DUF4231 domain-containing protein</fullName>
    </recommendedName>
</protein>
<keyword evidence="1" id="KW-0472">Membrane</keyword>
<evidence type="ECO:0000256" key="1">
    <source>
        <dbReference type="SAM" id="Phobius"/>
    </source>
</evidence>